<comment type="subcellular location">
    <subcellularLocation>
        <location evidence="6">Plastid</location>
        <location evidence="6">Chloroplast</location>
    </subcellularLocation>
</comment>
<dbReference type="CDD" id="cd01992">
    <property type="entry name" value="TilS_N"/>
    <property type="match status" value="1"/>
</dbReference>
<evidence type="ECO:0000256" key="5">
    <source>
        <dbReference type="ARBA" id="ARBA00048539"/>
    </source>
</evidence>
<keyword evidence="2 6" id="KW-0819">tRNA processing</keyword>
<dbReference type="InterPro" id="IPR014729">
    <property type="entry name" value="Rossmann-like_a/b/a_fold"/>
</dbReference>
<organism evidence="8">
    <name type="scientific">Chondria sp.</name>
    <name type="common">in: red algae</name>
    <dbReference type="NCBI Taxonomy" id="1982705"/>
    <lineage>
        <taxon>Eukaryota</taxon>
        <taxon>Rhodophyta</taxon>
        <taxon>Florideophyceae</taxon>
        <taxon>Rhodymeniophycidae</taxon>
        <taxon>Ceramiales</taxon>
        <taxon>Rhodomelaceae</taxon>
        <taxon>Chondrieae</taxon>
        <taxon>Chondria</taxon>
    </lineage>
</organism>
<dbReference type="PANTHER" id="PTHR43033:SF1">
    <property type="entry name" value="TRNA(ILE)-LYSIDINE SYNTHASE-RELATED"/>
    <property type="match status" value="1"/>
</dbReference>
<dbReference type="HAMAP" id="MF_01161">
    <property type="entry name" value="tRNA_Ile_lys_synt"/>
    <property type="match status" value="1"/>
</dbReference>
<evidence type="ECO:0000256" key="6">
    <source>
        <dbReference type="HAMAP-Rule" id="MF_01161"/>
    </source>
</evidence>
<evidence type="ECO:0000256" key="4">
    <source>
        <dbReference type="ARBA" id="ARBA00022840"/>
    </source>
</evidence>
<geneLocation type="chloroplast" evidence="8"/>
<evidence type="ECO:0000256" key="1">
    <source>
        <dbReference type="ARBA" id="ARBA00022598"/>
    </source>
</evidence>
<evidence type="ECO:0000313" key="8">
    <source>
        <dbReference type="EMBL" id="ARW63670.1"/>
    </source>
</evidence>
<dbReference type="Gene3D" id="3.40.50.620">
    <property type="entry name" value="HUPs"/>
    <property type="match status" value="1"/>
</dbReference>
<dbReference type="GO" id="GO:0006400">
    <property type="term" value="P:tRNA modification"/>
    <property type="evidence" value="ECO:0007669"/>
    <property type="project" value="UniProtKB-UniRule"/>
</dbReference>
<evidence type="ECO:0000256" key="2">
    <source>
        <dbReference type="ARBA" id="ARBA00022694"/>
    </source>
</evidence>
<gene>
    <name evidence="6 8" type="primary">tilS</name>
</gene>
<reference evidence="8" key="1">
    <citation type="journal article" date="2017" name="J. Phycol.">
        <title>Analysis of chloroplast genomes and a supermatrix inform reclassification of the Rhodomelaceae (Rhodophyta).</title>
        <authorList>
            <person name="Diaz-Tapia P."/>
            <person name="Maggs C.A."/>
            <person name="West J.A."/>
            <person name="Verbruggen H."/>
        </authorList>
    </citation>
    <scope>NUCLEOTIDE SEQUENCE</scope>
    <source>
        <strain evidence="8">PD620</strain>
    </source>
</reference>
<dbReference type="SUPFAM" id="SSF52402">
    <property type="entry name" value="Adenine nucleotide alpha hydrolases-like"/>
    <property type="match status" value="1"/>
</dbReference>
<keyword evidence="3 6" id="KW-0547">Nucleotide-binding</keyword>
<keyword evidence="8" id="KW-0150">Chloroplast</keyword>
<dbReference type="GO" id="GO:0009507">
    <property type="term" value="C:chloroplast"/>
    <property type="evidence" value="ECO:0007669"/>
    <property type="project" value="UniProtKB-SubCell"/>
</dbReference>
<dbReference type="InterPro" id="IPR011063">
    <property type="entry name" value="TilS/TtcA_N"/>
</dbReference>
<dbReference type="GO" id="GO:0005524">
    <property type="term" value="F:ATP binding"/>
    <property type="evidence" value="ECO:0007669"/>
    <property type="project" value="UniProtKB-UniRule"/>
</dbReference>
<dbReference type="GO" id="GO:0032267">
    <property type="term" value="F:tRNA(Ile)-lysidine synthase activity"/>
    <property type="evidence" value="ECO:0007669"/>
    <property type="project" value="UniProtKB-EC"/>
</dbReference>
<keyword evidence="1 6" id="KW-0436">Ligase</keyword>
<dbReference type="EMBL" id="MF101429">
    <property type="protein sequence ID" value="ARW63670.1"/>
    <property type="molecule type" value="Genomic_DNA"/>
</dbReference>
<dbReference type="EC" id="6.3.4.19" evidence="6"/>
<keyword evidence="8" id="KW-0934">Plastid</keyword>
<evidence type="ECO:0000256" key="3">
    <source>
        <dbReference type="ARBA" id="ARBA00022741"/>
    </source>
</evidence>
<evidence type="ECO:0000259" key="7">
    <source>
        <dbReference type="Pfam" id="PF01171"/>
    </source>
</evidence>
<dbReference type="InterPro" id="IPR012094">
    <property type="entry name" value="tRNA_Ile_lys_synt"/>
</dbReference>
<feature type="binding site" evidence="6">
    <location>
        <begin position="27"/>
        <end position="32"/>
    </location>
    <ligand>
        <name>ATP</name>
        <dbReference type="ChEBI" id="CHEBI:30616"/>
    </ligand>
</feature>
<name>A0A1Z1MCG0_9FLOR</name>
<comment type="domain">
    <text evidence="6">The N-terminal region contains the highly conserved SGGXDS motif, predicted to be a P-loop motif involved in ATP binding.</text>
</comment>
<dbReference type="NCBIfam" id="TIGR02432">
    <property type="entry name" value="lysidine_TilS_N"/>
    <property type="match status" value="1"/>
</dbReference>
<comment type="similarity">
    <text evidence="6">Belongs to the tRNA(Ile)-lysidine synthase family.</text>
</comment>
<keyword evidence="4 6" id="KW-0067">ATP-binding</keyword>
<dbReference type="SUPFAM" id="SSF82829">
    <property type="entry name" value="MesJ substrate recognition domain-like"/>
    <property type="match status" value="1"/>
</dbReference>
<accession>A0A1Z1MCG0</accession>
<comment type="catalytic activity">
    <reaction evidence="5 6">
        <text>cytidine(34) in tRNA(Ile2) + L-lysine + ATP = lysidine(34) in tRNA(Ile2) + AMP + diphosphate + H(+)</text>
        <dbReference type="Rhea" id="RHEA:43744"/>
        <dbReference type="Rhea" id="RHEA-COMP:10625"/>
        <dbReference type="Rhea" id="RHEA-COMP:10670"/>
        <dbReference type="ChEBI" id="CHEBI:15378"/>
        <dbReference type="ChEBI" id="CHEBI:30616"/>
        <dbReference type="ChEBI" id="CHEBI:32551"/>
        <dbReference type="ChEBI" id="CHEBI:33019"/>
        <dbReference type="ChEBI" id="CHEBI:82748"/>
        <dbReference type="ChEBI" id="CHEBI:83665"/>
        <dbReference type="ChEBI" id="CHEBI:456215"/>
        <dbReference type="EC" id="6.3.4.19"/>
    </reaction>
</comment>
<dbReference type="AlphaFoldDB" id="A0A1Z1MCG0"/>
<feature type="domain" description="tRNA(Ile)-lysidine/2-thiocytidine synthase N-terminal" evidence="7">
    <location>
        <begin position="21"/>
        <end position="201"/>
    </location>
</feature>
<comment type="function">
    <text evidence="6">Ligates lysine onto the cytidine present at position 34 of the AUA codon-specific tRNA(Ile) that contains the anticodon CAU, in an ATP-dependent manner. Cytidine is converted to lysidine, thus changing the amino acid specificity of the tRNA from methionine to isoleucine.</text>
</comment>
<dbReference type="Pfam" id="PF01171">
    <property type="entry name" value="ATP_bind_3"/>
    <property type="match status" value="1"/>
</dbReference>
<protein>
    <recommendedName>
        <fullName evidence="6">tRNA(Ile)-lysidine synthase, chloroplastic</fullName>
        <ecNumber evidence="6">6.3.4.19</ecNumber>
    </recommendedName>
    <alternativeName>
        <fullName evidence="6">tRNA(Ile)-2-lysyl-cytidine synthase</fullName>
    </alternativeName>
    <alternativeName>
        <fullName evidence="6">tRNA(Ile)-lysidine synthetase</fullName>
    </alternativeName>
</protein>
<dbReference type="PANTHER" id="PTHR43033">
    <property type="entry name" value="TRNA(ILE)-LYSIDINE SYNTHASE-RELATED"/>
    <property type="match status" value="1"/>
</dbReference>
<sequence>MNKHKLYGGGNNILHKKVQDKILIAISGGQDSLYLVKLLDNSKIIKEKNIDISYIYIDHQWRKDSYKQIKHIINYIKSFKTKLYIYQFHQSLISEHISRIYRYNIILKHAIIHDYQYILTGHNQTDKVETFLHNFFRGKGIEGLTTLLSQVQLSYNIRLLRPLLNINRNIIYWTCKKFHLPVWSDTTNYIYSLCRNRIRNELIPYLKKYFHQNVDNNINNLLNSYYSHNEYIKQNTIKLYLNSIHDNYIALNHLAITKQHFMLQFKAIQLFFIHNNNININHKTITDLILHLNIKKSKIYLQVNLKYVTLHVNKKWIYMTL</sequence>
<proteinExistence type="inferred from homology"/>
<dbReference type="InterPro" id="IPR012795">
    <property type="entry name" value="tRNA_Ile_lys_synt_N"/>
</dbReference>